<dbReference type="Proteomes" id="UP000256690">
    <property type="component" value="Unassembled WGS sequence"/>
</dbReference>
<dbReference type="SUPFAM" id="SSF52777">
    <property type="entry name" value="CoA-dependent acyltransferases"/>
    <property type="match status" value="1"/>
</dbReference>
<dbReference type="InterPro" id="IPR000089">
    <property type="entry name" value="Biotin_lipoyl"/>
</dbReference>
<gene>
    <name evidence="10" type="ORF">DSM5745_01474</name>
</gene>
<dbReference type="GO" id="GO:0031405">
    <property type="term" value="F:lipoic acid binding"/>
    <property type="evidence" value="ECO:0007669"/>
    <property type="project" value="TreeGrafter"/>
</dbReference>
<dbReference type="InterPro" id="IPR036625">
    <property type="entry name" value="E3-bd_dom_sf"/>
</dbReference>
<dbReference type="GeneID" id="38111844"/>
<keyword evidence="4 6" id="KW-0450">Lipoyl</keyword>
<comment type="similarity">
    <text evidence="2 6">Belongs to the 2-oxoacid dehydrogenase family.</text>
</comment>
<dbReference type="InterPro" id="IPR004167">
    <property type="entry name" value="PSBD"/>
</dbReference>
<evidence type="ECO:0000256" key="7">
    <source>
        <dbReference type="SAM" id="MobiDB-lite"/>
    </source>
</evidence>
<feature type="compositionally biased region" description="Polar residues" evidence="7">
    <location>
        <begin position="139"/>
        <end position="156"/>
    </location>
</feature>
<keyword evidence="11" id="KW-1185">Reference proteome</keyword>
<dbReference type="SUPFAM" id="SSF51230">
    <property type="entry name" value="Single hybrid motif"/>
    <property type="match status" value="1"/>
</dbReference>
<dbReference type="FunFam" id="3.30.559.10:FF:000007">
    <property type="entry name" value="Dihydrolipoamide acetyltransferase component of pyruvate dehydrogenase complex"/>
    <property type="match status" value="1"/>
</dbReference>
<feature type="domain" description="Peripheral subunit-binding (PSBD)" evidence="9">
    <location>
        <begin position="181"/>
        <end position="218"/>
    </location>
</feature>
<evidence type="ECO:0000259" key="8">
    <source>
        <dbReference type="PROSITE" id="PS50968"/>
    </source>
</evidence>
<evidence type="ECO:0000313" key="10">
    <source>
        <dbReference type="EMBL" id="RDW94152.1"/>
    </source>
</evidence>
<dbReference type="InterPro" id="IPR011053">
    <property type="entry name" value="Single_hybrid_motif"/>
</dbReference>
<dbReference type="SUPFAM" id="SSF47005">
    <property type="entry name" value="Peripheral subunit-binding domain of 2-oxo acid dehydrogenase complex"/>
    <property type="match status" value="1"/>
</dbReference>
<accession>A0A3D8T6E5</accession>
<reference evidence="10 11" key="1">
    <citation type="journal article" date="2018" name="IMA Fungus">
        <title>IMA Genome-F 9: Draft genome sequence of Annulohypoxylon stygium, Aspergillus mulundensis, Berkeleyomyces basicola (syn. Thielaviopsis basicola), Ceratocystis smalleyi, two Cercospora beticola strains, Coleophoma cylindrospora, Fusarium fracticaudum, Phialophora cf. hyalina, and Morchella septimelata.</title>
        <authorList>
            <person name="Wingfield B.D."/>
            <person name="Bills G.F."/>
            <person name="Dong Y."/>
            <person name="Huang W."/>
            <person name="Nel W.J."/>
            <person name="Swalarsk-Parry B.S."/>
            <person name="Vaghefi N."/>
            <person name="Wilken P.M."/>
            <person name="An Z."/>
            <person name="de Beer Z.W."/>
            <person name="De Vos L."/>
            <person name="Chen L."/>
            <person name="Duong T.A."/>
            <person name="Gao Y."/>
            <person name="Hammerbacher A."/>
            <person name="Kikkert J.R."/>
            <person name="Li Y."/>
            <person name="Li H."/>
            <person name="Li K."/>
            <person name="Li Q."/>
            <person name="Liu X."/>
            <person name="Ma X."/>
            <person name="Naidoo K."/>
            <person name="Pethybridge S.J."/>
            <person name="Sun J."/>
            <person name="Steenkamp E.T."/>
            <person name="van der Nest M.A."/>
            <person name="van Wyk S."/>
            <person name="Wingfield M.J."/>
            <person name="Xiong C."/>
            <person name="Yue Q."/>
            <person name="Zhang X."/>
        </authorList>
    </citation>
    <scope>NUCLEOTIDE SEQUENCE [LARGE SCALE GENOMIC DNA]</scope>
    <source>
        <strain evidence="10 11">DSM 5745</strain>
    </source>
</reference>
<evidence type="ECO:0000256" key="4">
    <source>
        <dbReference type="ARBA" id="ARBA00022823"/>
    </source>
</evidence>
<dbReference type="FunFam" id="2.40.50.100:FF:000041">
    <property type="entry name" value="Dihydrolipoamide acetyltransferase component of pyruvate dehydrogenase complex"/>
    <property type="match status" value="1"/>
</dbReference>
<dbReference type="GO" id="GO:0005739">
    <property type="term" value="C:mitochondrion"/>
    <property type="evidence" value="ECO:0007669"/>
    <property type="project" value="TreeGrafter"/>
</dbReference>
<dbReference type="Pfam" id="PF02817">
    <property type="entry name" value="E3_binding"/>
    <property type="match status" value="1"/>
</dbReference>
<name>A0A3D8T6E5_9EURO</name>
<organism evidence="10 11">
    <name type="scientific">Aspergillus mulundensis</name>
    <dbReference type="NCBI Taxonomy" id="1810919"/>
    <lineage>
        <taxon>Eukaryota</taxon>
        <taxon>Fungi</taxon>
        <taxon>Dikarya</taxon>
        <taxon>Ascomycota</taxon>
        <taxon>Pezizomycotina</taxon>
        <taxon>Eurotiomycetes</taxon>
        <taxon>Eurotiomycetidae</taxon>
        <taxon>Eurotiales</taxon>
        <taxon>Aspergillaceae</taxon>
        <taxon>Aspergillus</taxon>
        <taxon>Aspergillus subgen. Nidulantes</taxon>
    </lineage>
</organism>
<dbReference type="CDD" id="cd06849">
    <property type="entry name" value="lipoyl_domain"/>
    <property type="match status" value="1"/>
</dbReference>
<evidence type="ECO:0000256" key="5">
    <source>
        <dbReference type="ARBA" id="ARBA00023315"/>
    </source>
</evidence>
<evidence type="ECO:0000259" key="9">
    <source>
        <dbReference type="PROSITE" id="PS51826"/>
    </source>
</evidence>
<dbReference type="AlphaFoldDB" id="A0A3D8T6E5"/>
<comment type="caution">
    <text evidence="10">The sequence shown here is derived from an EMBL/GenBank/DDBJ whole genome shotgun (WGS) entry which is preliminary data.</text>
</comment>
<dbReference type="PANTHER" id="PTHR43178:SF5">
    <property type="entry name" value="LIPOAMIDE ACYLTRANSFERASE COMPONENT OF BRANCHED-CHAIN ALPHA-KETO ACID DEHYDROGENASE COMPLEX, MITOCHONDRIAL"/>
    <property type="match status" value="1"/>
</dbReference>
<dbReference type="PANTHER" id="PTHR43178">
    <property type="entry name" value="DIHYDROLIPOAMIDE ACETYLTRANSFERASE COMPONENT OF PYRUVATE DEHYDROGENASE COMPLEX"/>
    <property type="match status" value="1"/>
</dbReference>
<dbReference type="Gene3D" id="2.40.50.100">
    <property type="match status" value="1"/>
</dbReference>
<comment type="cofactor">
    <cofactor evidence="1 6">
        <name>(R)-lipoate</name>
        <dbReference type="ChEBI" id="CHEBI:83088"/>
    </cofactor>
</comment>
<dbReference type="PROSITE" id="PS51826">
    <property type="entry name" value="PSBD"/>
    <property type="match status" value="1"/>
</dbReference>
<dbReference type="EC" id="2.3.1.-" evidence="6"/>
<feature type="compositionally biased region" description="Pro residues" evidence="7">
    <location>
        <begin position="157"/>
        <end position="172"/>
    </location>
</feature>
<keyword evidence="5 6" id="KW-0012">Acyltransferase</keyword>
<keyword evidence="3 6" id="KW-0808">Transferase</keyword>
<dbReference type="Pfam" id="PF00364">
    <property type="entry name" value="Biotin_lipoyl"/>
    <property type="match status" value="1"/>
</dbReference>
<dbReference type="GO" id="GO:0045333">
    <property type="term" value="P:cellular respiration"/>
    <property type="evidence" value="ECO:0007669"/>
    <property type="project" value="UniProtKB-ARBA"/>
</dbReference>
<sequence length="472" mass="51078">MSLLHFSRGLSSLRTRSQSLTALSSARSPRPSIYFPRRSFHAALALGGIRSQVLKDVGEGITEVQIIQWYVEEGARVEEWKPLCQYQSDKAVDDITSRYEGVVKKLHFQADDTVPTGRALCDIEVNDAQYPEDPPEANAETSPPARTTIDSQTVPQPSVPLPDTSAPPPPNSAPKSRHATLATPAVRGLLKQFKVNIEDVNGTGRDGRVLKEDIHRFIAARDAPSTAPSPSPSTSPQAETAVSLTPIQTQMFKSMTRSLTIPHLGFGDELSINNITALRKRIANSKDDPRKITFLSFVVKAVSLALTEYPILNAKLDTSNSDKPQLILRPRHNIGIAMDTPQGLIVPNIKDVGNLTILDIAQEISRLSALGQEGKLTPADLSGGTITVSNIGNIGGTYVSPVIVTNELAILGVGRARTIPVFNEAGQVSKGEVVNFSWSADHRVIDGATMARMAGKVKELIEAPERMLVSLR</sequence>
<dbReference type="PROSITE" id="PS50968">
    <property type="entry name" value="BIOTINYL_LIPOYL"/>
    <property type="match status" value="1"/>
</dbReference>
<dbReference type="InterPro" id="IPR050743">
    <property type="entry name" value="2-oxoacid_DH_E2_comp"/>
</dbReference>
<evidence type="ECO:0000256" key="6">
    <source>
        <dbReference type="RuleBase" id="RU003423"/>
    </source>
</evidence>
<keyword evidence="10" id="KW-0670">Pyruvate</keyword>
<evidence type="ECO:0000256" key="2">
    <source>
        <dbReference type="ARBA" id="ARBA00007317"/>
    </source>
</evidence>
<dbReference type="GO" id="GO:0016407">
    <property type="term" value="F:acetyltransferase activity"/>
    <property type="evidence" value="ECO:0007669"/>
    <property type="project" value="TreeGrafter"/>
</dbReference>
<dbReference type="OrthoDB" id="15567at2759"/>
<feature type="domain" description="Lipoyl-binding" evidence="8">
    <location>
        <begin position="49"/>
        <end position="124"/>
    </location>
</feature>
<dbReference type="InterPro" id="IPR001078">
    <property type="entry name" value="2-oxoacid_DH_actylTfrase"/>
</dbReference>
<evidence type="ECO:0000256" key="1">
    <source>
        <dbReference type="ARBA" id="ARBA00001938"/>
    </source>
</evidence>
<dbReference type="InterPro" id="IPR023213">
    <property type="entry name" value="CAT-like_dom_sf"/>
</dbReference>
<dbReference type="Pfam" id="PF00198">
    <property type="entry name" value="2-oxoacid_dh"/>
    <property type="match status" value="1"/>
</dbReference>
<dbReference type="Gene3D" id="4.10.320.10">
    <property type="entry name" value="E3-binding domain"/>
    <property type="match status" value="1"/>
</dbReference>
<proteinExistence type="inferred from homology"/>
<dbReference type="Gene3D" id="3.30.559.10">
    <property type="entry name" value="Chloramphenicol acetyltransferase-like domain"/>
    <property type="match status" value="1"/>
</dbReference>
<evidence type="ECO:0000313" key="11">
    <source>
        <dbReference type="Proteomes" id="UP000256690"/>
    </source>
</evidence>
<evidence type="ECO:0000256" key="3">
    <source>
        <dbReference type="ARBA" id="ARBA00022679"/>
    </source>
</evidence>
<dbReference type="EMBL" id="PVWQ01000001">
    <property type="protein sequence ID" value="RDW94152.1"/>
    <property type="molecule type" value="Genomic_DNA"/>
</dbReference>
<dbReference type="STRING" id="1810919.A0A3D8T6E5"/>
<protein>
    <recommendedName>
        <fullName evidence="6">Dihydrolipoamide acetyltransferase component of pyruvate dehydrogenase complex</fullName>
        <ecNumber evidence="6">2.3.1.-</ecNumber>
    </recommendedName>
</protein>
<dbReference type="RefSeq" id="XP_026609335.1">
    <property type="nucleotide sequence ID" value="XM_026743490.1"/>
</dbReference>
<feature type="region of interest" description="Disordered" evidence="7">
    <location>
        <begin position="128"/>
        <end position="178"/>
    </location>
</feature>